<name>A0A2S7T1S5_9BACT</name>
<protein>
    <recommendedName>
        <fullName evidence="4">dTDP-4-dehydrorhamnose 3,5-epimerase</fullName>
        <ecNumber evidence="3">5.1.3.13</ecNumber>
    </recommendedName>
    <alternativeName>
        <fullName evidence="6">Thymidine diphospho-4-keto-rhamnose 3,5-epimerase</fullName>
    </alternativeName>
    <alternativeName>
        <fullName evidence="5">dTDP-4-keto-6-deoxyglucose 3,5-epimerase</fullName>
    </alternativeName>
    <alternativeName>
        <fullName evidence="7">dTDP-6-deoxy-D-xylo-4-hexulose 3,5-epimerase</fullName>
    </alternativeName>
</protein>
<feature type="active site" description="Proton acceptor" evidence="8">
    <location>
        <position position="61"/>
    </location>
</feature>
<evidence type="ECO:0000256" key="1">
    <source>
        <dbReference type="ARBA" id="ARBA00001298"/>
    </source>
</evidence>
<accession>A0A2S7T1S5</accession>
<dbReference type="InterPro" id="IPR000888">
    <property type="entry name" value="RmlC-like"/>
</dbReference>
<dbReference type="SUPFAM" id="SSF51182">
    <property type="entry name" value="RmlC-like cupins"/>
    <property type="match status" value="1"/>
</dbReference>
<evidence type="ECO:0000256" key="5">
    <source>
        <dbReference type="ARBA" id="ARBA00029758"/>
    </source>
</evidence>
<comment type="function">
    <text evidence="2">Catalyzes the epimerization of the C3' and C5'positions of dTDP-6-deoxy-D-xylo-4-hexulose, forming dTDP-6-deoxy-L-lyxo-4-hexulose.</text>
</comment>
<proteinExistence type="predicted"/>
<dbReference type="AlphaFoldDB" id="A0A2S7T1S5"/>
<dbReference type="EC" id="5.1.3.13" evidence="3"/>
<feature type="active site" description="Proton donor" evidence="8">
    <location>
        <position position="131"/>
    </location>
</feature>
<comment type="catalytic activity">
    <reaction evidence="1">
        <text>dTDP-4-dehydro-6-deoxy-alpha-D-glucose = dTDP-4-dehydro-beta-L-rhamnose</text>
        <dbReference type="Rhea" id="RHEA:16969"/>
        <dbReference type="ChEBI" id="CHEBI:57649"/>
        <dbReference type="ChEBI" id="CHEBI:62830"/>
        <dbReference type="EC" id="5.1.3.13"/>
    </reaction>
</comment>
<dbReference type="PANTHER" id="PTHR21047">
    <property type="entry name" value="DTDP-6-DEOXY-D-GLUCOSE-3,5 EPIMERASE"/>
    <property type="match status" value="1"/>
</dbReference>
<dbReference type="InterPro" id="IPR011051">
    <property type="entry name" value="RmlC_Cupin_sf"/>
</dbReference>
<dbReference type="RefSeq" id="WP_105037681.1">
    <property type="nucleotide sequence ID" value="NZ_PPSL01000001.1"/>
</dbReference>
<dbReference type="InterPro" id="IPR014710">
    <property type="entry name" value="RmlC-like_jellyroll"/>
</dbReference>
<dbReference type="Proteomes" id="UP000239872">
    <property type="component" value="Unassembled WGS sequence"/>
</dbReference>
<dbReference type="OrthoDB" id="9800680at2"/>
<dbReference type="GO" id="GO:0000271">
    <property type="term" value="P:polysaccharide biosynthetic process"/>
    <property type="evidence" value="ECO:0007669"/>
    <property type="project" value="TreeGrafter"/>
</dbReference>
<evidence type="ECO:0000256" key="2">
    <source>
        <dbReference type="ARBA" id="ARBA00001997"/>
    </source>
</evidence>
<evidence type="ECO:0000256" key="3">
    <source>
        <dbReference type="ARBA" id="ARBA00012098"/>
    </source>
</evidence>
<dbReference type="PANTHER" id="PTHR21047:SF2">
    <property type="entry name" value="THYMIDINE DIPHOSPHO-4-KETO-RHAMNOSE 3,5-EPIMERASE"/>
    <property type="match status" value="1"/>
</dbReference>
<organism evidence="9 10">
    <name type="scientific">Flavipsychrobacter stenotrophus</name>
    <dbReference type="NCBI Taxonomy" id="2077091"/>
    <lineage>
        <taxon>Bacteria</taxon>
        <taxon>Pseudomonadati</taxon>
        <taxon>Bacteroidota</taxon>
        <taxon>Chitinophagia</taxon>
        <taxon>Chitinophagales</taxon>
        <taxon>Chitinophagaceae</taxon>
        <taxon>Flavipsychrobacter</taxon>
    </lineage>
</organism>
<dbReference type="EMBL" id="PPSL01000001">
    <property type="protein sequence ID" value="PQJ12797.1"/>
    <property type="molecule type" value="Genomic_DNA"/>
</dbReference>
<evidence type="ECO:0000256" key="7">
    <source>
        <dbReference type="ARBA" id="ARBA00033311"/>
    </source>
</evidence>
<evidence type="ECO:0000256" key="4">
    <source>
        <dbReference type="ARBA" id="ARBA00019595"/>
    </source>
</evidence>
<dbReference type="CDD" id="cd00438">
    <property type="entry name" value="cupin_RmlC"/>
    <property type="match status" value="1"/>
</dbReference>
<dbReference type="GO" id="GO:0005829">
    <property type="term" value="C:cytosol"/>
    <property type="evidence" value="ECO:0007669"/>
    <property type="project" value="TreeGrafter"/>
</dbReference>
<sequence>MIFDVTPLKDALVVTLPAPTDNRGLFVKTFHDTTLKAAGIDFDLKESYFSISKKDVIRGMHFQTPPYHHSKIVFCPQGAILDVIVDLRKESATYGQFFAHELSQKNHKALYIPEGFAHGFKALSEDAMTYYLVSSEHNKAHDMGIKFDSIGMDWDVENPVISERDLSFIKLNEFKSPF</sequence>
<evidence type="ECO:0000256" key="6">
    <source>
        <dbReference type="ARBA" id="ARBA00031424"/>
    </source>
</evidence>
<evidence type="ECO:0000256" key="8">
    <source>
        <dbReference type="PIRSR" id="PIRSR600888-1"/>
    </source>
</evidence>
<reference evidence="9 10" key="1">
    <citation type="submission" date="2018-01" db="EMBL/GenBank/DDBJ databases">
        <title>A novel member of the phylum Bacteroidetes isolated from glacier ice.</title>
        <authorList>
            <person name="Liu Q."/>
            <person name="Xin Y.-H."/>
        </authorList>
    </citation>
    <scope>NUCLEOTIDE SEQUENCE [LARGE SCALE GENOMIC DNA]</scope>
    <source>
        <strain evidence="9 10">RB1R16</strain>
    </source>
</reference>
<dbReference type="Gene3D" id="2.60.120.10">
    <property type="entry name" value="Jelly Rolls"/>
    <property type="match status" value="1"/>
</dbReference>
<dbReference type="GO" id="GO:0008830">
    <property type="term" value="F:dTDP-4-dehydrorhamnose 3,5-epimerase activity"/>
    <property type="evidence" value="ECO:0007669"/>
    <property type="project" value="UniProtKB-EC"/>
</dbReference>
<keyword evidence="10" id="KW-1185">Reference proteome</keyword>
<dbReference type="Pfam" id="PF00908">
    <property type="entry name" value="dTDP_sugar_isom"/>
    <property type="match status" value="1"/>
</dbReference>
<comment type="caution">
    <text evidence="9">The sequence shown here is derived from an EMBL/GenBank/DDBJ whole genome shotgun (WGS) entry which is preliminary data.</text>
</comment>
<gene>
    <name evidence="9" type="ORF">CJD36_003355</name>
</gene>
<evidence type="ECO:0000313" key="9">
    <source>
        <dbReference type="EMBL" id="PQJ12797.1"/>
    </source>
</evidence>
<evidence type="ECO:0000313" key="10">
    <source>
        <dbReference type="Proteomes" id="UP000239872"/>
    </source>
</evidence>
<dbReference type="GO" id="GO:0019305">
    <property type="term" value="P:dTDP-rhamnose biosynthetic process"/>
    <property type="evidence" value="ECO:0007669"/>
    <property type="project" value="TreeGrafter"/>
</dbReference>